<feature type="domain" description="Cupin type-1" evidence="8">
    <location>
        <begin position="83"/>
        <end position="230"/>
    </location>
</feature>
<dbReference type="InterPro" id="IPR001929">
    <property type="entry name" value="Germin"/>
</dbReference>
<dbReference type="Pfam" id="PF00190">
    <property type="entry name" value="Cupin_1"/>
    <property type="match status" value="1"/>
</dbReference>
<dbReference type="InterPro" id="IPR011051">
    <property type="entry name" value="RmlC_Cupin_sf"/>
</dbReference>
<evidence type="ECO:0000256" key="4">
    <source>
        <dbReference type="ARBA" id="ARBA00022525"/>
    </source>
</evidence>
<keyword evidence="4 7" id="KW-0964">Secreted</keyword>
<evidence type="ECO:0000313" key="10">
    <source>
        <dbReference type="Proteomes" id="UP001497444"/>
    </source>
</evidence>
<dbReference type="SUPFAM" id="SSF51182">
    <property type="entry name" value="RmlC-like cupins"/>
    <property type="match status" value="1"/>
</dbReference>
<evidence type="ECO:0000256" key="1">
    <source>
        <dbReference type="ARBA" id="ARBA00004271"/>
    </source>
</evidence>
<evidence type="ECO:0000256" key="6">
    <source>
        <dbReference type="ARBA" id="ARBA00023211"/>
    </source>
</evidence>
<evidence type="ECO:0000256" key="5">
    <source>
        <dbReference type="ARBA" id="ARBA00022723"/>
    </source>
</evidence>
<dbReference type="Proteomes" id="UP001497444">
    <property type="component" value="Chromosome 2"/>
</dbReference>
<dbReference type="Gene3D" id="2.60.120.10">
    <property type="entry name" value="Jelly Rolls"/>
    <property type="match status" value="1"/>
</dbReference>
<keyword evidence="6 7" id="KW-0464">Manganese</keyword>
<dbReference type="InterPro" id="IPR014710">
    <property type="entry name" value="RmlC-like_jellyroll"/>
</dbReference>
<evidence type="ECO:0000256" key="3">
    <source>
        <dbReference type="ARBA" id="ARBA00022523"/>
    </source>
</evidence>
<comment type="similarity">
    <text evidence="2 7">Belongs to the germin family.</text>
</comment>
<accession>A0ABP0WNM6</accession>
<reference evidence="9 10" key="1">
    <citation type="submission" date="2024-02" db="EMBL/GenBank/DDBJ databases">
        <authorList>
            <consortium name="ELIXIR-Norway"/>
            <consortium name="Elixir Norway"/>
        </authorList>
    </citation>
    <scope>NUCLEOTIDE SEQUENCE [LARGE SCALE GENOMIC DNA]</scope>
</reference>
<dbReference type="PANTHER" id="PTHR31238">
    <property type="entry name" value="GERMIN-LIKE PROTEIN SUBFAMILY 3 MEMBER 3"/>
    <property type="match status" value="1"/>
</dbReference>
<evidence type="ECO:0000259" key="8">
    <source>
        <dbReference type="SMART" id="SM00835"/>
    </source>
</evidence>
<keyword evidence="10" id="KW-1185">Reference proteome</keyword>
<dbReference type="EMBL" id="OZ020097">
    <property type="protein sequence ID" value="CAK9268460.1"/>
    <property type="molecule type" value="Genomic_DNA"/>
</dbReference>
<proteinExistence type="inferred from homology"/>
<gene>
    <name evidence="9" type="ORF">CSSPJE1EN1_LOCUS13938</name>
</gene>
<dbReference type="SMART" id="SM00835">
    <property type="entry name" value="Cupin_1"/>
    <property type="match status" value="1"/>
</dbReference>
<evidence type="ECO:0000256" key="2">
    <source>
        <dbReference type="ARBA" id="ARBA00007456"/>
    </source>
</evidence>
<sequence>MDYSCHHGSKGSSRQAADWRSATVAFAYTTLLIVASSVRMVQAADPDPLQDFCVADMSSHAPHVNGFPCKDRAKVTSKDFLYTGMRKAGNASSTGTNAFPLIVDVLLYPALNTLGISHGRLDFDIGGVIPPHTHPFASETLFVVKGTVYTGFISFDNILYAETLQEGDVYIFPKGSLHFQLNVGNGPAVTFNSLNSQNPGFLSAANQLLVTKIPEKVLETSIGINAKTLKLLQDSVPLSFGGSR</sequence>
<dbReference type="InterPro" id="IPR006045">
    <property type="entry name" value="Cupin_1"/>
</dbReference>
<keyword evidence="5 7" id="KW-0479">Metal-binding</keyword>
<dbReference type="CDD" id="cd02241">
    <property type="entry name" value="cupin_OxOx"/>
    <property type="match status" value="1"/>
</dbReference>
<name>A0ABP0WNM6_9BRYO</name>
<dbReference type="PRINTS" id="PR00325">
    <property type="entry name" value="GERMIN"/>
</dbReference>
<protein>
    <recommendedName>
        <fullName evidence="7">Germin-like protein</fullName>
    </recommendedName>
</protein>
<evidence type="ECO:0000256" key="7">
    <source>
        <dbReference type="RuleBase" id="RU366015"/>
    </source>
</evidence>
<keyword evidence="3 7" id="KW-0052">Apoplast</keyword>
<evidence type="ECO:0000313" key="9">
    <source>
        <dbReference type="EMBL" id="CAK9268460.1"/>
    </source>
</evidence>
<comment type="subcellular location">
    <subcellularLocation>
        <location evidence="1 7">Secreted</location>
        <location evidence="1 7">Extracellular space</location>
        <location evidence="1 7">Apoplast</location>
    </subcellularLocation>
</comment>
<organism evidence="9 10">
    <name type="scientific">Sphagnum jensenii</name>
    <dbReference type="NCBI Taxonomy" id="128206"/>
    <lineage>
        <taxon>Eukaryota</taxon>
        <taxon>Viridiplantae</taxon>
        <taxon>Streptophyta</taxon>
        <taxon>Embryophyta</taxon>
        <taxon>Bryophyta</taxon>
        <taxon>Sphagnophytina</taxon>
        <taxon>Sphagnopsida</taxon>
        <taxon>Sphagnales</taxon>
        <taxon>Sphagnaceae</taxon>
        <taxon>Sphagnum</taxon>
    </lineage>
</organism>